<dbReference type="PROSITE" id="PS50507">
    <property type="entry name" value="RDRP_SSRNA_POS"/>
    <property type="match status" value="1"/>
</dbReference>
<dbReference type="InterPro" id="IPR043128">
    <property type="entry name" value="Rev_trsase/Diguanyl_cyclase"/>
</dbReference>
<dbReference type="CDD" id="cd23172">
    <property type="entry name" value="ps-ssRNAv_Astroviridae_RdRp"/>
    <property type="match status" value="1"/>
</dbReference>
<evidence type="ECO:0000256" key="6">
    <source>
        <dbReference type="ARBA" id="ARBA00022695"/>
    </source>
</evidence>
<keyword evidence="9" id="KW-0693">Viral RNA replication</keyword>
<proteinExistence type="inferred from homology"/>
<evidence type="ECO:0000256" key="2">
    <source>
        <dbReference type="ARBA" id="ARBA00011245"/>
    </source>
</evidence>
<comment type="similarity">
    <text evidence="1">Belongs to the astroviridae polyprotein 1AB family.</text>
</comment>
<organism evidence="11">
    <name type="scientific">Mops bat astrovirus</name>
    <dbReference type="NCBI Taxonomy" id="3141890"/>
    <lineage>
        <taxon>Viruses</taxon>
        <taxon>Riboviria</taxon>
        <taxon>Orthornavirae</taxon>
        <taxon>Pisuviricota</taxon>
        <taxon>Stelpaviricetes</taxon>
        <taxon>Stellavirales</taxon>
        <taxon>Astroviridae</taxon>
    </lineage>
</organism>
<dbReference type="Pfam" id="PF00680">
    <property type="entry name" value="RdRP_1"/>
    <property type="match status" value="1"/>
</dbReference>
<evidence type="ECO:0000256" key="9">
    <source>
        <dbReference type="ARBA" id="ARBA00022953"/>
    </source>
</evidence>
<accession>A0AAU7E288</accession>
<keyword evidence="6" id="KW-0548">Nucleotidyltransferase</keyword>
<dbReference type="SUPFAM" id="SSF56672">
    <property type="entry name" value="DNA/RNA polymerases"/>
    <property type="match status" value="1"/>
</dbReference>
<reference evidence="11" key="2">
    <citation type="submission" date="2024-02" db="EMBL/GenBank/DDBJ databases">
        <authorList>
            <person name="Hu B."/>
        </authorList>
    </citation>
    <scope>NUCLEOTIDE SEQUENCE</scope>
    <source>
        <strain evidence="11">13A/Kenya/BAT1552/2015</strain>
    </source>
</reference>
<name>A0AAU7E288_9VIRU</name>
<dbReference type="GO" id="GO:0006351">
    <property type="term" value="P:DNA-templated transcription"/>
    <property type="evidence" value="ECO:0007669"/>
    <property type="project" value="InterPro"/>
</dbReference>
<keyword evidence="4" id="KW-0696">RNA-directed RNA polymerase</keyword>
<evidence type="ECO:0000259" key="10">
    <source>
        <dbReference type="PROSITE" id="PS50507"/>
    </source>
</evidence>
<evidence type="ECO:0000256" key="4">
    <source>
        <dbReference type="ARBA" id="ARBA00022484"/>
    </source>
</evidence>
<dbReference type="GO" id="GO:0075523">
    <property type="term" value="P:viral translational frameshifting"/>
    <property type="evidence" value="ECO:0007669"/>
    <property type="project" value="UniProtKB-KW"/>
</dbReference>
<dbReference type="InterPro" id="IPR043502">
    <property type="entry name" value="DNA/RNA_pol_sf"/>
</dbReference>
<evidence type="ECO:0000256" key="5">
    <source>
        <dbReference type="ARBA" id="ARBA00022679"/>
    </source>
</evidence>
<dbReference type="GO" id="GO:0003723">
    <property type="term" value="F:RNA binding"/>
    <property type="evidence" value="ECO:0007669"/>
    <property type="project" value="InterPro"/>
</dbReference>
<evidence type="ECO:0000313" key="11">
    <source>
        <dbReference type="EMBL" id="XBH23882.1"/>
    </source>
</evidence>
<dbReference type="GO" id="GO:0000166">
    <property type="term" value="F:nucleotide binding"/>
    <property type="evidence" value="ECO:0007669"/>
    <property type="project" value="UniProtKB-KW"/>
</dbReference>
<dbReference type="GO" id="GO:0039694">
    <property type="term" value="P:viral RNA genome replication"/>
    <property type="evidence" value="ECO:0007669"/>
    <property type="project" value="InterPro"/>
</dbReference>
<dbReference type="InterPro" id="IPR007094">
    <property type="entry name" value="RNA-dir_pol_PSvirus"/>
</dbReference>
<sequence>MLPKWVGEIEYAPATWDEKAYAKSFEKFFYRTPMKNIAKNLPTYWEFATWATKKEYSYMRGTTMLPMVATEKNQESTPSFPKCLFFKTEADYIERYGYEKYVEEWLRIKTGARPTPLWYMFLKKEILKKKKIKENDIRQILCSDPAYARIGLMFEQHQNMLAKDLTEHQHGQCGWTPFQGGWNLRMERLEKPGATYIEMDWSRFDGTIPPEVFLHIKNIRFGFLASEYRTRENRAIYRWYVDNLVNRYVLLPSGEITKQNRGNPSGQVSTTIDNNMVNTFLQAFEFMYVNKLNLQDAKKLWSEYDTIVYGDDRITRTPIAPEDYTEKVINMYAEIFGMWVKPENVKISKTLEGLSFCGFTNMRIKNMYLPVPTNVQKLIAGLVTPTRKLPDLDSLYGKVLSFKVLMHNLPDEDPGKNFILACEVALRRHIENAGQQPVKFTDSMLDFLWRGGPR</sequence>
<keyword evidence="7" id="KW-0547">Nucleotide-binding</keyword>
<dbReference type="Gene3D" id="3.30.70.270">
    <property type="match status" value="1"/>
</dbReference>
<dbReference type="EMBL" id="PP711856">
    <property type="protein sequence ID" value="XBH23882.1"/>
    <property type="molecule type" value="Genomic_RNA"/>
</dbReference>
<protein>
    <recommendedName>
        <fullName evidence="3">Non-structural polyprotein 1AB</fullName>
    </recommendedName>
</protein>
<evidence type="ECO:0000256" key="3">
    <source>
        <dbReference type="ARBA" id="ARBA00019743"/>
    </source>
</evidence>
<feature type="domain" description="RdRp catalytic" evidence="10">
    <location>
        <begin position="194"/>
        <end position="325"/>
    </location>
</feature>
<evidence type="ECO:0000256" key="8">
    <source>
        <dbReference type="ARBA" id="ARBA00022758"/>
    </source>
</evidence>
<evidence type="ECO:0000256" key="7">
    <source>
        <dbReference type="ARBA" id="ARBA00022741"/>
    </source>
</evidence>
<evidence type="ECO:0000256" key="1">
    <source>
        <dbReference type="ARBA" id="ARBA00005873"/>
    </source>
</evidence>
<comment type="subunit">
    <text evidence="2">Monomer.</text>
</comment>
<keyword evidence="8" id="KW-0688">Ribosomal frameshifting</keyword>
<dbReference type="GO" id="GO:0003968">
    <property type="term" value="F:RNA-directed RNA polymerase activity"/>
    <property type="evidence" value="ECO:0007669"/>
    <property type="project" value="UniProtKB-KW"/>
</dbReference>
<dbReference type="InterPro" id="IPR001205">
    <property type="entry name" value="RNA-dir_pol_C"/>
</dbReference>
<keyword evidence="5" id="KW-0808">Transferase</keyword>
<reference evidence="11" key="1">
    <citation type="journal article" date="2024" name="Microbiome">
        <title>Substantial viral diversity in bats and rodents from East Africa: insights into evolution, recombination, and cocirculation.</title>
        <authorList>
            <person name="Wang D."/>
            <person name="Yang X."/>
            <person name="Ren Z."/>
            <person name="Hu B."/>
            <person name="Zhao H."/>
            <person name="Yang K."/>
            <person name="Shi P."/>
            <person name="Zhang Z."/>
            <person name="Feng Q."/>
            <person name="Nawenja C.V."/>
            <person name="Obanda V."/>
            <person name="Robert K."/>
            <person name="Nalikka B."/>
            <person name="Waruhiu C.N."/>
            <person name="Ochola G.O."/>
            <person name="Onyuok S.O."/>
            <person name="Ochieng H."/>
            <person name="Li B."/>
            <person name="Zhu Y."/>
            <person name="Si H."/>
            <person name="Yin J."/>
            <person name="Kristiansen K."/>
            <person name="Jin X."/>
            <person name="Xu X."/>
            <person name="Xiao M."/>
            <person name="Agwanda B."/>
            <person name="Ommeh S."/>
            <person name="Li J."/>
            <person name="Shi Z.L."/>
        </authorList>
    </citation>
    <scope>NUCLEOTIDE SEQUENCE</scope>
    <source>
        <strain evidence="11">13A/Kenya/BAT1552/2015</strain>
    </source>
</reference>